<organism evidence="2 3">
    <name type="scientific">Porphyridium purpureum</name>
    <name type="common">Red alga</name>
    <name type="synonym">Porphyridium cruentum</name>
    <dbReference type="NCBI Taxonomy" id="35688"/>
    <lineage>
        <taxon>Eukaryota</taxon>
        <taxon>Rhodophyta</taxon>
        <taxon>Bangiophyceae</taxon>
        <taxon>Porphyridiales</taxon>
        <taxon>Porphyridiaceae</taxon>
        <taxon>Porphyridium</taxon>
    </lineage>
</organism>
<proteinExistence type="predicted"/>
<dbReference type="Proteomes" id="UP000324585">
    <property type="component" value="Unassembled WGS sequence"/>
</dbReference>
<evidence type="ECO:0000256" key="1">
    <source>
        <dbReference type="SAM" id="MobiDB-lite"/>
    </source>
</evidence>
<dbReference type="AlphaFoldDB" id="A0A5J4YK92"/>
<protein>
    <submittedName>
        <fullName evidence="2">Uncharacterized protein</fullName>
    </submittedName>
</protein>
<keyword evidence="3" id="KW-1185">Reference proteome</keyword>
<reference evidence="3" key="1">
    <citation type="journal article" date="2019" name="Nat. Commun.">
        <title>Expansion of phycobilisome linker gene families in mesophilic red algae.</title>
        <authorList>
            <person name="Lee J."/>
            <person name="Kim D."/>
            <person name="Bhattacharya D."/>
            <person name="Yoon H.S."/>
        </authorList>
    </citation>
    <scope>NUCLEOTIDE SEQUENCE [LARGE SCALE GENOMIC DNA]</scope>
    <source>
        <strain evidence="3">CCMP 1328</strain>
    </source>
</reference>
<gene>
    <name evidence="2" type="ORF">FVE85_9819</name>
</gene>
<evidence type="ECO:0000313" key="3">
    <source>
        <dbReference type="Proteomes" id="UP000324585"/>
    </source>
</evidence>
<name>A0A5J4YK92_PORPP</name>
<accession>A0A5J4YK92</accession>
<evidence type="ECO:0000313" key="2">
    <source>
        <dbReference type="EMBL" id="KAA8490927.1"/>
    </source>
</evidence>
<feature type="region of interest" description="Disordered" evidence="1">
    <location>
        <begin position="1"/>
        <end position="52"/>
    </location>
</feature>
<dbReference type="EMBL" id="VRMN01000017">
    <property type="protein sequence ID" value="KAA8490927.1"/>
    <property type="molecule type" value="Genomic_DNA"/>
</dbReference>
<comment type="caution">
    <text evidence="2">The sequence shown here is derived from an EMBL/GenBank/DDBJ whole genome shotgun (WGS) entry which is preliminary data.</text>
</comment>
<feature type="compositionally biased region" description="Basic and acidic residues" evidence="1">
    <location>
        <begin position="8"/>
        <end position="18"/>
    </location>
</feature>
<sequence length="138" mass="15066">MAFAVARNGKEESDERVRPKVLVNDLAYTSDTDDAHAGASSPPPSRDSARLENRDTGLDMFVLLPQHLSCVIVVRPHDILQCLCTSSSTRAYAEMFLTSATRAGVSRMVFCTRSNSPRARAAEHGETMLPPNTFAGRL</sequence>